<sequence>MSNRWNIFIESVPDHDNSIKSQINESHKVMSIPNRNMYSENVDDQPCRIIYPVVKEPSYHYVDEPSPSSYSYRQSSKPHDDRTIKIVKYVSMSKTPTTEDKSSQTISDIDLERQQRLNIQSRYSTNSSSPSNFFSDSRNLRRYRSANSFSPSQVEWSEPMKSTTIVPRQTSFSPPPSPRKHEIITKNDYDDKINKTKDLQEPEICIKKKLSQGANHYIYITHGKNSP</sequence>
<evidence type="ECO:0000313" key="3">
    <source>
        <dbReference type="Proteomes" id="UP001292079"/>
    </source>
</evidence>
<feature type="compositionally biased region" description="Polar residues" evidence="1">
    <location>
        <begin position="160"/>
        <end position="172"/>
    </location>
</feature>
<reference evidence="2" key="2">
    <citation type="journal article" date="2023" name="Infect Dis Poverty">
        <title>Chromosome-scale genome of the human blood fluke Schistosoma mekongi and its implications for public health.</title>
        <authorList>
            <person name="Zhou M."/>
            <person name="Xu L."/>
            <person name="Xu D."/>
            <person name="Chen W."/>
            <person name="Khan J."/>
            <person name="Hu Y."/>
            <person name="Huang H."/>
            <person name="Wei H."/>
            <person name="Zhang Y."/>
            <person name="Chusongsang P."/>
            <person name="Tanasarnprasert K."/>
            <person name="Hu X."/>
            <person name="Limpanont Y."/>
            <person name="Lv Z."/>
        </authorList>
    </citation>
    <scope>NUCLEOTIDE SEQUENCE</scope>
    <source>
        <strain evidence="2">LV_2022a</strain>
    </source>
</reference>
<dbReference type="EMBL" id="JALJAT010000003">
    <property type="protein sequence ID" value="KAK4471956.1"/>
    <property type="molecule type" value="Genomic_DNA"/>
</dbReference>
<feature type="region of interest" description="Disordered" evidence="1">
    <location>
        <begin position="160"/>
        <end position="183"/>
    </location>
</feature>
<name>A0AAE2D5C6_SCHME</name>
<protein>
    <submittedName>
        <fullName evidence="2">Uncharacterized protein</fullName>
    </submittedName>
</protein>
<gene>
    <name evidence="2" type="ORF">MN116_005335</name>
</gene>
<evidence type="ECO:0000256" key="1">
    <source>
        <dbReference type="SAM" id="MobiDB-lite"/>
    </source>
</evidence>
<accession>A0AAE2D5C6</accession>
<dbReference type="Proteomes" id="UP001292079">
    <property type="component" value="Unassembled WGS sequence"/>
</dbReference>
<evidence type="ECO:0000313" key="2">
    <source>
        <dbReference type="EMBL" id="KAK4471956.1"/>
    </source>
</evidence>
<dbReference type="AlphaFoldDB" id="A0AAE2D5C6"/>
<reference evidence="2" key="1">
    <citation type="submission" date="2022-04" db="EMBL/GenBank/DDBJ databases">
        <authorList>
            <person name="Xu L."/>
            <person name="Lv Z."/>
        </authorList>
    </citation>
    <scope>NUCLEOTIDE SEQUENCE</scope>
    <source>
        <strain evidence="2">LV_2022a</strain>
    </source>
</reference>
<proteinExistence type="predicted"/>
<organism evidence="2 3">
    <name type="scientific">Schistosoma mekongi</name>
    <name type="common">Parasitic worm</name>
    <dbReference type="NCBI Taxonomy" id="38744"/>
    <lineage>
        <taxon>Eukaryota</taxon>
        <taxon>Metazoa</taxon>
        <taxon>Spiralia</taxon>
        <taxon>Lophotrochozoa</taxon>
        <taxon>Platyhelminthes</taxon>
        <taxon>Trematoda</taxon>
        <taxon>Digenea</taxon>
        <taxon>Strigeidida</taxon>
        <taxon>Schistosomatoidea</taxon>
        <taxon>Schistosomatidae</taxon>
        <taxon>Schistosoma</taxon>
    </lineage>
</organism>
<keyword evidence="3" id="KW-1185">Reference proteome</keyword>
<comment type="caution">
    <text evidence="2">The sequence shown here is derived from an EMBL/GenBank/DDBJ whole genome shotgun (WGS) entry which is preliminary data.</text>
</comment>